<evidence type="ECO:0000313" key="3">
    <source>
        <dbReference type="Proteomes" id="UP000821837"/>
    </source>
</evidence>
<keyword evidence="3" id="KW-1185">Reference proteome</keyword>
<dbReference type="PANTHER" id="PTHR33198">
    <property type="entry name" value="ANK_REP_REGION DOMAIN-CONTAINING PROTEIN-RELATED"/>
    <property type="match status" value="1"/>
</dbReference>
<sequence length="335" mass="35744">MAAHFANLPPFLNVPGKPSIPWHLWKKIFQVHLKAAGGSSWEDERRASALISVLGIEGQRKYFAAQEQLEAHGGPNATHTASTPTAADSRTVSTDAATTEYDTLLQFLGGLFAETTNVLAERHLFTSRKQLPGETFLDFVTALKENALSCKFGATYDDRVRDQVIHGVANAHVRAKLLSYGEALTLQKAEEVGRDLEALSKANAAFGENERLLGSPAGDGGSVQRVAHGFAAASQNGGSAASAAPHVTQHGGGFPPSAGGRVQDGCAGSTTTAAVGGHIQDCASATRCSLRRPFAMALLSSATLHLRKRSFNCLRPSITRWDFRRKVLDIPPHLQ</sequence>
<reference evidence="2" key="1">
    <citation type="journal article" date="2020" name="Cell">
        <title>Large-Scale Comparative Analyses of Tick Genomes Elucidate Their Genetic Diversity and Vector Capacities.</title>
        <authorList>
            <consortium name="Tick Genome and Microbiome Consortium (TIGMIC)"/>
            <person name="Jia N."/>
            <person name="Wang J."/>
            <person name="Shi W."/>
            <person name="Du L."/>
            <person name="Sun Y."/>
            <person name="Zhan W."/>
            <person name="Jiang J.F."/>
            <person name="Wang Q."/>
            <person name="Zhang B."/>
            <person name="Ji P."/>
            <person name="Bell-Sakyi L."/>
            <person name="Cui X.M."/>
            <person name="Yuan T.T."/>
            <person name="Jiang B.G."/>
            <person name="Yang W.F."/>
            <person name="Lam T.T."/>
            <person name="Chang Q.C."/>
            <person name="Ding S.J."/>
            <person name="Wang X.J."/>
            <person name="Zhu J.G."/>
            <person name="Ruan X.D."/>
            <person name="Zhao L."/>
            <person name="Wei J.T."/>
            <person name="Ye R.Z."/>
            <person name="Que T.C."/>
            <person name="Du C.H."/>
            <person name="Zhou Y.H."/>
            <person name="Cheng J.X."/>
            <person name="Dai P.F."/>
            <person name="Guo W.B."/>
            <person name="Han X.H."/>
            <person name="Huang E.J."/>
            <person name="Li L.F."/>
            <person name="Wei W."/>
            <person name="Gao Y.C."/>
            <person name="Liu J.Z."/>
            <person name="Shao H.Z."/>
            <person name="Wang X."/>
            <person name="Wang C.C."/>
            <person name="Yang T.C."/>
            <person name="Huo Q.B."/>
            <person name="Li W."/>
            <person name="Chen H.Y."/>
            <person name="Chen S.E."/>
            <person name="Zhou L.G."/>
            <person name="Ni X.B."/>
            <person name="Tian J.H."/>
            <person name="Sheng Y."/>
            <person name="Liu T."/>
            <person name="Pan Y.S."/>
            <person name="Xia L.Y."/>
            <person name="Li J."/>
            <person name="Zhao F."/>
            <person name="Cao W.C."/>
        </authorList>
    </citation>
    <scope>NUCLEOTIDE SEQUENCE</scope>
    <source>
        <strain evidence="2">Rsan-2018</strain>
    </source>
</reference>
<evidence type="ECO:0008006" key="4">
    <source>
        <dbReference type="Google" id="ProtNLM"/>
    </source>
</evidence>
<gene>
    <name evidence="2" type="ORF">HPB52_002534</name>
</gene>
<feature type="region of interest" description="Disordered" evidence="1">
    <location>
        <begin position="237"/>
        <end position="259"/>
    </location>
</feature>
<dbReference type="EMBL" id="JABSTV010001253">
    <property type="protein sequence ID" value="KAH7942915.1"/>
    <property type="molecule type" value="Genomic_DNA"/>
</dbReference>
<name>A0A9D4PH65_RHISA</name>
<dbReference type="VEuPathDB" id="VectorBase:RSAN_041049"/>
<dbReference type="Proteomes" id="UP000821837">
    <property type="component" value="Unassembled WGS sequence"/>
</dbReference>
<comment type="caution">
    <text evidence="2">The sequence shown here is derived from an EMBL/GenBank/DDBJ whole genome shotgun (WGS) entry which is preliminary data.</text>
</comment>
<organism evidence="2 3">
    <name type="scientific">Rhipicephalus sanguineus</name>
    <name type="common">Brown dog tick</name>
    <name type="synonym">Ixodes sanguineus</name>
    <dbReference type="NCBI Taxonomy" id="34632"/>
    <lineage>
        <taxon>Eukaryota</taxon>
        <taxon>Metazoa</taxon>
        <taxon>Ecdysozoa</taxon>
        <taxon>Arthropoda</taxon>
        <taxon>Chelicerata</taxon>
        <taxon>Arachnida</taxon>
        <taxon>Acari</taxon>
        <taxon>Parasitiformes</taxon>
        <taxon>Ixodida</taxon>
        <taxon>Ixodoidea</taxon>
        <taxon>Ixodidae</taxon>
        <taxon>Rhipicephalinae</taxon>
        <taxon>Rhipicephalus</taxon>
        <taxon>Rhipicephalus</taxon>
    </lineage>
</organism>
<evidence type="ECO:0000313" key="2">
    <source>
        <dbReference type="EMBL" id="KAH7942915.1"/>
    </source>
</evidence>
<dbReference type="AlphaFoldDB" id="A0A9D4PH65"/>
<proteinExistence type="predicted"/>
<evidence type="ECO:0000256" key="1">
    <source>
        <dbReference type="SAM" id="MobiDB-lite"/>
    </source>
</evidence>
<dbReference type="PANTHER" id="PTHR33198:SF20">
    <property type="entry name" value="RETROTRANSPOSON GAG DOMAIN-CONTAINING PROTEIN"/>
    <property type="match status" value="1"/>
</dbReference>
<reference evidence="2" key="2">
    <citation type="submission" date="2021-09" db="EMBL/GenBank/DDBJ databases">
        <authorList>
            <person name="Jia N."/>
            <person name="Wang J."/>
            <person name="Shi W."/>
            <person name="Du L."/>
            <person name="Sun Y."/>
            <person name="Zhan W."/>
            <person name="Jiang J."/>
            <person name="Wang Q."/>
            <person name="Zhang B."/>
            <person name="Ji P."/>
            <person name="Sakyi L.B."/>
            <person name="Cui X."/>
            <person name="Yuan T."/>
            <person name="Jiang B."/>
            <person name="Yang W."/>
            <person name="Lam T.T.-Y."/>
            <person name="Chang Q."/>
            <person name="Ding S."/>
            <person name="Wang X."/>
            <person name="Zhu J."/>
            <person name="Ruan X."/>
            <person name="Zhao L."/>
            <person name="Wei J."/>
            <person name="Que T."/>
            <person name="Du C."/>
            <person name="Cheng J."/>
            <person name="Dai P."/>
            <person name="Han X."/>
            <person name="Huang E."/>
            <person name="Gao Y."/>
            <person name="Liu J."/>
            <person name="Shao H."/>
            <person name="Ye R."/>
            <person name="Li L."/>
            <person name="Wei W."/>
            <person name="Wang X."/>
            <person name="Wang C."/>
            <person name="Huo Q."/>
            <person name="Li W."/>
            <person name="Guo W."/>
            <person name="Chen H."/>
            <person name="Chen S."/>
            <person name="Zhou L."/>
            <person name="Zhou L."/>
            <person name="Ni X."/>
            <person name="Tian J."/>
            <person name="Zhou Y."/>
            <person name="Sheng Y."/>
            <person name="Liu T."/>
            <person name="Pan Y."/>
            <person name="Xia L."/>
            <person name="Li J."/>
            <person name="Zhao F."/>
            <person name="Cao W."/>
        </authorList>
    </citation>
    <scope>NUCLEOTIDE SEQUENCE</scope>
    <source>
        <strain evidence="2">Rsan-2018</strain>
        <tissue evidence="2">Larvae</tissue>
    </source>
</reference>
<protein>
    <recommendedName>
        <fullName evidence="4">Retrotransposon gag domain-containing protein</fullName>
    </recommendedName>
</protein>
<accession>A0A9D4PH65</accession>